<dbReference type="Proteomes" id="UP000267029">
    <property type="component" value="Unassembled WGS sequence"/>
</dbReference>
<evidence type="ECO:0000256" key="1">
    <source>
        <dbReference type="ARBA" id="ARBA00009136"/>
    </source>
</evidence>
<dbReference type="PANTHER" id="PTHR15397:SF3">
    <property type="entry name" value="DNA DAMAGE INDUCIBLE 1 HOMOLOG 2"/>
    <property type="match status" value="1"/>
</dbReference>
<keyword evidence="4" id="KW-0378">Hydrolase</keyword>
<feature type="domain" description="Aspartic peptidase DDI1-type" evidence="5">
    <location>
        <begin position="203"/>
        <end position="311"/>
    </location>
</feature>
<proteinExistence type="inferred from homology"/>
<evidence type="ECO:0000256" key="4">
    <source>
        <dbReference type="ARBA" id="ARBA00022801"/>
    </source>
</evidence>
<evidence type="ECO:0000256" key="3">
    <source>
        <dbReference type="ARBA" id="ARBA00022750"/>
    </source>
</evidence>
<evidence type="ECO:0000313" key="6">
    <source>
        <dbReference type="EMBL" id="VDD79486.1"/>
    </source>
</evidence>
<comment type="similarity">
    <text evidence="1">Belongs to the DDI1 family.</text>
</comment>
<reference evidence="8" key="2">
    <citation type="submission" date="2019-11" db="UniProtKB">
        <authorList>
            <consortium name="WormBaseParasite"/>
        </authorList>
    </citation>
    <scope>IDENTIFICATION</scope>
</reference>
<gene>
    <name evidence="6" type="ORF">MCOS_LOCUS5489</name>
</gene>
<keyword evidence="7" id="KW-1185">Reference proteome</keyword>
<protein>
    <submittedName>
        <fullName evidence="8">Asp_protease domain-containing protein</fullName>
    </submittedName>
</protein>
<dbReference type="CDD" id="cd05479">
    <property type="entry name" value="RP_DDI"/>
    <property type="match status" value="1"/>
</dbReference>
<evidence type="ECO:0000313" key="7">
    <source>
        <dbReference type="Proteomes" id="UP000267029"/>
    </source>
</evidence>
<dbReference type="Pfam" id="PF09668">
    <property type="entry name" value="Asp_protease"/>
    <property type="match status" value="1"/>
</dbReference>
<dbReference type="SUPFAM" id="SSF50630">
    <property type="entry name" value="Acid proteases"/>
    <property type="match status" value="1"/>
</dbReference>
<dbReference type="InterPro" id="IPR029071">
    <property type="entry name" value="Ubiquitin-like_domsf"/>
</dbReference>
<keyword evidence="3" id="KW-0064">Aspartyl protease</keyword>
<dbReference type="WBParaSite" id="MCU_000506-RA">
    <property type="protein sequence ID" value="MCU_000506-RA"/>
    <property type="gene ID" value="MCU_000506"/>
</dbReference>
<organism evidence="6 7">
    <name type="scientific">Mesocestoides corti</name>
    <name type="common">Flatworm</name>
    <dbReference type="NCBI Taxonomy" id="53468"/>
    <lineage>
        <taxon>Eukaryota</taxon>
        <taxon>Metazoa</taxon>
        <taxon>Spiralia</taxon>
        <taxon>Lophotrochozoa</taxon>
        <taxon>Platyhelminthes</taxon>
        <taxon>Cestoda</taxon>
        <taxon>Eucestoda</taxon>
        <taxon>Cyclophyllidea</taxon>
        <taxon>Mesocestoididae</taxon>
        <taxon>Mesocestoides</taxon>
    </lineage>
</organism>
<dbReference type="Gene3D" id="3.10.20.90">
    <property type="entry name" value="Phosphatidylinositol 3-kinase Catalytic Subunit, Chain A, domain 1"/>
    <property type="match status" value="1"/>
</dbReference>
<keyword evidence="2" id="KW-0645">Protease</keyword>
<sequence length="403" mass="44544">MKLTFALHDGRIFSLDAPSDTLMTNIRLMVAIEAGVPDKNVILMKNEQALTIHPLNTVQDCGLGENDLIWVQINNLQPPHSESPLSNIGSLLPGSSNAGQFSSSIHNDFSIPDLAEAARQHFLRASEAQRHLLRQRNKPLYDALNDQAAFRRIFDAQRNASRQAAIELELSDPLNPAAQKRIAELIQQKNIDNEMEAAMEYYPETFGQVTMLYVACEVNGFPIKAFVDSGAQTTLMSLQCARNCNLEHLIDKRWSGMAYGIGTQKIIGRIHQAQLKLNGTAIPSSFVVLEDQQMDLMIGLDMLKRHKCCINLAENVLTVGEHTSVPFLPEAELPAFAKIPVGASNSELNSFVSEPPDALTEEQLSKVDLLTSQSVPRDRAIALLKATNWDADMALVQYMSSLP</sequence>
<dbReference type="InterPro" id="IPR021109">
    <property type="entry name" value="Peptidase_aspartic_dom_sf"/>
</dbReference>
<dbReference type="OrthoDB" id="1047367at2759"/>
<dbReference type="AlphaFoldDB" id="A0A0R3UEN7"/>
<dbReference type="PANTHER" id="PTHR15397">
    <property type="entry name" value="SODIUM-GLUCOSE COTRANSPORTER REGULATORY PROTEIN -RELATED"/>
    <property type="match status" value="1"/>
</dbReference>
<evidence type="ECO:0000259" key="5">
    <source>
        <dbReference type="Pfam" id="PF09668"/>
    </source>
</evidence>
<accession>A0A0R3UEN7</accession>
<dbReference type="SUPFAM" id="SSF54236">
    <property type="entry name" value="Ubiquitin-like"/>
    <property type="match status" value="1"/>
</dbReference>
<dbReference type="InterPro" id="IPR019103">
    <property type="entry name" value="Peptidase_aspartic_DDI1-type"/>
</dbReference>
<dbReference type="Gene3D" id="2.40.70.10">
    <property type="entry name" value="Acid Proteases"/>
    <property type="match status" value="1"/>
</dbReference>
<dbReference type="STRING" id="53468.A0A0R3UEN7"/>
<dbReference type="GO" id="GO:0006508">
    <property type="term" value="P:proteolysis"/>
    <property type="evidence" value="ECO:0007669"/>
    <property type="project" value="UniProtKB-KW"/>
</dbReference>
<dbReference type="GO" id="GO:0004190">
    <property type="term" value="F:aspartic-type endopeptidase activity"/>
    <property type="evidence" value="ECO:0007669"/>
    <property type="project" value="UniProtKB-KW"/>
</dbReference>
<evidence type="ECO:0000256" key="2">
    <source>
        <dbReference type="ARBA" id="ARBA00022670"/>
    </source>
</evidence>
<reference evidence="6 7" key="1">
    <citation type="submission" date="2018-10" db="EMBL/GenBank/DDBJ databases">
        <authorList>
            <consortium name="Pathogen Informatics"/>
        </authorList>
    </citation>
    <scope>NUCLEOTIDE SEQUENCE [LARGE SCALE GENOMIC DNA]</scope>
</reference>
<evidence type="ECO:0000313" key="8">
    <source>
        <dbReference type="WBParaSite" id="MCU_000506-RA"/>
    </source>
</evidence>
<dbReference type="EMBL" id="UXSR01005197">
    <property type="protein sequence ID" value="VDD79486.1"/>
    <property type="molecule type" value="Genomic_DNA"/>
</dbReference>
<name>A0A0R3UEN7_MESCO</name>